<dbReference type="Proteomes" id="UP001403385">
    <property type="component" value="Unassembled WGS sequence"/>
</dbReference>
<comment type="caution">
    <text evidence="1">The sequence shown here is derived from an EMBL/GenBank/DDBJ whole genome shotgun (WGS) entry which is preliminary data.</text>
</comment>
<organism evidence="1 2">
    <name type="scientific">Rapidithrix thailandica</name>
    <dbReference type="NCBI Taxonomy" id="413964"/>
    <lineage>
        <taxon>Bacteria</taxon>
        <taxon>Pseudomonadati</taxon>
        <taxon>Bacteroidota</taxon>
        <taxon>Cytophagia</taxon>
        <taxon>Cytophagales</taxon>
        <taxon>Flammeovirgaceae</taxon>
        <taxon>Rapidithrix</taxon>
    </lineage>
</organism>
<evidence type="ECO:0000313" key="2">
    <source>
        <dbReference type="Proteomes" id="UP001403385"/>
    </source>
</evidence>
<sequence length="78" mass="9107">MHIPDKSYKLVLSSSMESRELEFMDVSMDQIGKSILAMVQRGKQIYQKTRRPVKVILYSSANGEYKRFSSWNFGVKQK</sequence>
<gene>
    <name evidence="1" type="ORF">AAG747_10505</name>
</gene>
<keyword evidence="2" id="KW-1185">Reference proteome</keyword>
<dbReference type="RefSeq" id="WP_346821119.1">
    <property type="nucleotide sequence ID" value="NZ_JBDKWZ010000005.1"/>
</dbReference>
<evidence type="ECO:0000313" key="1">
    <source>
        <dbReference type="EMBL" id="MEN7548340.1"/>
    </source>
</evidence>
<dbReference type="AlphaFoldDB" id="A0AAW9S7A9"/>
<dbReference type="EMBL" id="JBDKWZ010000005">
    <property type="protein sequence ID" value="MEN7548340.1"/>
    <property type="molecule type" value="Genomic_DNA"/>
</dbReference>
<reference evidence="1 2" key="1">
    <citation type="submission" date="2024-04" db="EMBL/GenBank/DDBJ databases">
        <title>Novel genus in family Flammeovirgaceae.</title>
        <authorList>
            <person name="Nguyen T.H."/>
            <person name="Vuong T.Q."/>
            <person name="Le H."/>
            <person name="Kim S.-G."/>
        </authorList>
    </citation>
    <scope>NUCLEOTIDE SEQUENCE [LARGE SCALE GENOMIC DNA]</scope>
    <source>
        <strain evidence="1 2">JCM 23209</strain>
    </source>
</reference>
<name>A0AAW9S7A9_9BACT</name>
<accession>A0AAW9S7A9</accession>
<proteinExistence type="predicted"/>
<protein>
    <submittedName>
        <fullName evidence="1">Uncharacterized protein</fullName>
    </submittedName>
</protein>